<sequence>MDNVSDNQKVRIALIHLYEKALDWDRHFERRNGLEVTWERKFKPRTLADTYCLENLQKATNESRTKYKPVYPGYKNVASTSSVVMVVNMREKGSRISAYQKYVPSHKCSGQMFVLEVLAALDEEEEEIIEEECLAEEVNPGLQEQNPKISLNALSRITTFHTMRVKGHVNR</sequence>
<accession>A0ABQ5IHR3</accession>
<dbReference type="EMBL" id="BQNB010020783">
    <property type="protein sequence ID" value="GJT99565.1"/>
    <property type="molecule type" value="Genomic_DNA"/>
</dbReference>
<name>A0ABQ5IHR3_9ASTR</name>
<evidence type="ECO:0000313" key="2">
    <source>
        <dbReference type="Proteomes" id="UP001151760"/>
    </source>
</evidence>
<reference evidence="1" key="1">
    <citation type="journal article" date="2022" name="Int. J. Mol. Sci.">
        <title>Draft Genome of Tanacetum Coccineum: Genomic Comparison of Closely Related Tanacetum-Family Plants.</title>
        <authorList>
            <person name="Yamashiro T."/>
            <person name="Shiraishi A."/>
            <person name="Nakayama K."/>
            <person name="Satake H."/>
        </authorList>
    </citation>
    <scope>NUCLEOTIDE SEQUENCE</scope>
</reference>
<comment type="caution">
    <text evidence="1">The sequence shown here is derived from an EMBL/GenBank/DDBJ whole genome shotgun (WGS) entry which is preliminary data.</text>
</comment>
<proteinExistence type="predicted"/>
<gene>
    <name evidence="1" type="ORF">Tco_1109904</name>
</gene>
<keyword evidence="2" id="KW-1185">Reference proteome</keyword>
<evidence type="ECO:0008006" key="3">
    <source>
        <dbReference type="Google" id="ProtNLM"/>
    </source>
</evidence>
<dbReference type="Proteomes" id="UP001151760">
    <property type="component" value="Unassembled WGS sequence"/>
</dbReference>
<evidence type="ECO:0000313" key="1">
    <source>
        <dbReference type="EMBL" id="GJT99565.1"/>
    </source>
</evidence>
<organism evidence="1 2">
    <name type="scientific">Tanacetum coccineum</name>
    <dbReference type="NCBI Taxonomy" id="301880"/>
    <lineage>
        <taxon>Eukaryota</taxon>
        <taxon>Viridiplantae</taxon>
        <taxon>Streptophyta</taxon>
        <taxon>Embryophyta</taxon>
        <taxon>Tracheophyta</taxon>
        <taxon>Spermatophyta</taxon>
        <taxon>Magnoliopsida</taxon>
        <taxon>eudicotyledons</taxon>
        <taxon>Gunneridae</taxon>
        <taxon>Pentapetalae</taxon>
        <taxon>asterids</taxon>
        <taxon>campanulids</taxon>
        <taxon>Asterales</taxon>
        <taxon>Asteraceae</taxon>
        <taxon>Asteroideae</taxon>
        <taxon>Anthemideae</taxon>
        <taxon>Anthemidinae</taxon>
        <taxon>Tanacetum</taxon>
    </lineage>
</organism>
<protein>
    <recommendedName>
        <fullName evidence="3">Transposase</fullName>
    </recommendedName>
</protein>
<reference evidence="1" key="2">
    <citation type="submission" date="2022-01" db="EMBL/GenBank/DDBJ databases">
        <authorList>
            <person name="Yamashiro T."/>
            <person name="Shiraishi A."/>
            <person name="Satake H."/>
            <person name="Nakayama K."/>
        </authorList>
    </citation>
    <scope>NUCLEOTIDE SEQUENCE</scope>
</reference>